<dbReference type="Proteomes" id="UP001141806">
    <property type="component" value="Unassembled WGS sequence"/>
</dbReference>
<sequence length="105" mass="12318">MKSFLRRNVGSKKTKKEEVRERRGFESEEERVKNGEREEEEGVATRDLVGFHRHQQICFDISLMAICFLFSSMERSDFLRVSQCSSCSSNTALSDCKLRRFHFNS</sequence>
<name>A0A9Q0HD19_9MAGN</name>
<reference evidence="2" key="1">
    <citation type="journal article" date="2023" name="Plant J.">
        <title>The genome of the king protea, Protea cynaroides.</title>
        <authorList>
            <person name="Chang J."/>
            <person name="Duong T.A."/>
            <person name="Schoeman C."/>
            <person name="Ma X."/>
            <person name="Roodt D."/>
            <person name="Barker N."/>
            <person name="Li Z."/>
            <person name="Van de Peer Y."/>
            <person name="Mizrachi E."/>
        </authorList>
    </citation>
    <scope>NUCLEOTIDE SEQUENCE</scope>
    <source>
        <tissue evidence="2">Young leaves</tissue>
    </source>
</reference>
<evidence type="ECO:0000256" key="1">
    <source>
        <dbReference type="SAM" id="MobiDB-lite"/>
    </source>
</evidence>
<organism evidence="2 3">
    <name type="scientific">Protea cynaroides</name>
    <dbReference type="NCBI Taxonomy" id="273540"/>
    <lineage>
        <taxon>Eukaryota</taxon>
        <taxon>Viridiplantae</taxon>
        <taxon>Streptophyta</taxon>
        <taxon>Embryophyta</taxon>
        <taxon>Tracheophyta</taxon>
        <taxon>Spermatophyta</taxon>
        <taxon>Magnoliopsida</taxon>
        <taxon>Proteales</taxon>
        <taxon>Proteaceae</taxon>
        <taxon>Protea</taxon>
    </lineage>
</organism>
<comment type="caution">
    <text evidence="2">The sequence shown here is derived from an EMBL/GenBank/DDBJ whole genome shotgun (WGS) entry which is preliminary data.</text>
</comment>
<feature type="region of interest" description="Disordered" evidence="1">
    <location>
        <begin position="1"/>
        <end position="42"/>
    </location>
</feature>
<evidence type="ECO:0000313" key="3">
    <source>
        <dbReference type="Proteomes" id="UP001141806"/>
    </source>
</evidence>
<dbReference type="EMBL" id="JAMYWD010000008">
    <property type="protein sequence ID" value="KAJ4964177.1"/>
    <property type="molecule type" value="Genomic_DNA"/>
</dbReference>
<keyword evidence="3" id="KW-1185">Reference proteome</keyword>
<evidence type="ECO:0000313" key="2">
    <source>
        <dbReference type="EMBL" id="KAJ4964177.1"/>
    </source>
</evidence>
<gene>
    <name evidence="2" type="ORF">NE237_024116</name>
</gene>
<proteinExistence type="predicted"/>
<accession>A0A9Q0HD19</accession>
<protein>
    <submittedName>
        <fullName evidence="2">Uncharacterized protein</fullName>
    </submittedName>
</protein>
<feature type="compositionally biased region" description="Basic and acidic residues" evidence="1">
    <location>
        <begin position="15"/>
        <end position="36"/>
    </location>
</feature>
<dbReference type="AlphaFoldDB" id="A0A9Q0HD19"/>